<keyword evidence="3" id="KW-1185">Reference proteome</keyword>
<organism evidence="2 3">
    <name type="scientific">Amphibacillus indicireducens</name>
    <dbReference type="NCBI Taxonomy" id="1076330"/>
    <lineage>
        <taxon>Bacteria</taxon>
        <taxon>Bacillati</taxon>
        <taxon>Bacillota</taxon>
        <taxon>Bacilli</taxon>
        <taxon>Bacillales</taxon>
        <taxon>Bacillaceae</taxon>
        <taxon>Amphibacillus</taxon>
    </lineage>
</organism>
<dbReference type="PANTHER" id="PTHR47245">
    <property type="entry name" value="PEPTIDYLPROLYL ISOMERASE"/>
    <property type="match status" value="1"/>
</dbReference>
<evidence type="ECO:0000313" key="3">
    <source>
        <dbReference type="Proteomes" id="UP001501734"/>
    </source>
</evidence>
<dbReference type="Gene3D" id="1.10.4030.10">
    <property type="entry name" value="Porin chaperone SurA, peptide-binding domain"/>
    <property type="match status" value="1"/>
</dbReference>
<dbReference type="Proteomes" id="UP001501734">
    <property type="component" value="Unassembled WGS sequence"/>
</dbReference>
<proteinExistence type="predicted"/>
<dbReference type="Pfam" id="PF13624">
    <property type="entry name" value="SurA_N_3"/>
    <property type="match status" value="1"/>
</dbReference>
<name>A0ABP7VBR3_9BACI</name>
<dbReference type="RefSeq" id="WP_344910390.1">
    <property type="nucleotide sequence ID" value="NZ_BAABDL010000039.1"/>
</dbReference>
<keyword evidence="1" id="KW-0732">Signal</keyword>
<dbReference type="InterPro" id="IPR050245">
    <property type="entry name" value="PrsA_foldase"/>
</dbReference>
<comment type="caution">
    <text evidence="2">The sequence shown here is derived from an EMBL/GenBank/DDBJ whole genome shotgun (WGS) entry which is preliminary data.</text>
</comment>
<dbReference type="PANTHER" id="PTHR47245:SF2">
    <property type="entry name" value="PEPTIDYL-PROLYL CIS-TRANS ISOMERASE HP_0175-RELATED"/>
    <property type="match status" value="1"/>
</dbReference>
<protein>
    <recommendedName>
        <fullName evidence="4">Peptidylprolyl isomerase</fullName>
    </recommendedName>
</protein>
<dbReference type="SUPFAM" id="SSF109998">
    <property type="entry name" value="Triger factor/SurA peptide-binding domain-like"/>
    <property type="match status" value="1"/>
</dbReference>
<evidence type="ECO:0008006" key="4">
    <source>
        <dbReference type="Google" id="ProtNLM"/>
    </source>
</evidence>
<gene>
    <name evidence="2" type="ORF">GCM10022410_07130</name>
</gene>
<evidence type="ECO:0000313" key="2">
    <source>
        <dbReference type="EMBL" id="GAA4062997.1"/>
    </source>
</evidence>
<dbReference type="PROSITE" id="PS51257">
    <property type="entry name" value="PROKAR_LIPOPROTEIN"/>
    <property type="match status" value="1"/>
</dbReference>
<dbReference type="EMBL" id="BAABDL010000039">
    <property type="protein sequence ID" value="GAA4062997.1"/>
    <property type="molecule type" value="Genomic_DNA"/>
</dbReference>
<evidence type="ECO:0000256" key="1">
    <source>
        <dbReference type="SAM" id="SignalP"/>
    </source>
</evidence>
<feature type="signal peptide" evidence="1">
    <location>
        <begin position="1"/>
        <end position="19"/>
    </location>
</feature>
<sequence length="241" mass="27883">MNRKWKLVTLLILAIITLAACNNNDKTEEQDSIDEIQQIEPDLSGIPDTVAEVNGQAISKERFELTYLSQFQQVALEAQLTGQAFDQEQFKQELAESMIDLELLIQEADRRQFVATDDDIDQMVTTLVEESHLESDQALYELYEGQGMSRDQLRAELTHQIKLDQLINDQAKNLQVTEEQIVELYEELIIVYEEMEQDGELPPMEEIRPDLESQIRFQEENLLIIELIEQLRGDAEIKNNL</sequence>
<dbReference type="InterPro" id="IPR027304">
    <property type="entry name" value="Trigger_fact/SurA_dom_sf"/>
</dbReference>
<reference evidence="3" key="1">
    <citation type="journal article" date="2019" name="Int. J. Syst. Evol. Microbiol.">
        <title>The Global Catalogue of Microorganisms (GCM) 10K type strain sequencing project: providing services to taxonomists for standard genome sequencing and annotation.</title>
        <authorList>
            <consortium name="The Broad Institute Genomics Platform"/>
            <consortium name="The Broad Institute Genome Sequencing Center for Infectious Disease"/>
            <person name="Wu L."/>
            <person name="Ma J."/>
        </authorList>
    </citation>
    <scope>NUCLEOTIDE SEQUENCE [LARGE SCALE GENOMIC DNA]</scope>
    <source>
        <strain evidence="3">JCM 17250</strain>
    </source>
</reference>
<accession>A0ABP7VBR3</accession>
<feature type="chain" id="PRO_5045510743" description="Peptidylprolyl isomerase" evidence="1">
    <location>
        <begin position="20"/>
        <end position="241"/>
    </location>
</feature>